<feature type="chain" id="PRO_5045762005" evidence="2">
    <location>
        <begin position="32"/>
        <end position="1078"/>
    </location>
</feature>
<dbReference type="InterPro" id="IPR036709">
    <property type="entry name" value="Autotransporte_beta_dom_sf"/>
</dbReference>
<dbReference type="InterPro" id="IPR006315">
    <property type="entry name" value="OM_autotransptr_brl_dom"/>
</dbReference>
<feature type="signal peptide" evidence="2">
    <location>
        <begin position="1"/>
        <end position="31"/>
    </location>
</feature>
<protein>
    <submittedName>
        <fullName evidence="4">Autotransporter outer membrane beta-barrel domain-containing protein</fullName>
    </submittedName>
</protein>
<sequence>MKDTDKFCAARRSILAWTIAIALSAPGASRAVDGPQTADGTTLALSPGDYVGDGKTVLSILNAGNMTADSGIVVTADGANAHGAQINGVGSMLSFHGGALSTTGQSGYGIYTLRGGKAEIGYDPIGVGTMITTSGLVAYGLFNSDPTSEITGSGVTVVTAGPASHAAVNNGGVLTLSDSSLFTSGDNSYGVTANGYANSNAAGSRTDLTHVDVTTQGAQAHAVYLDGQLGGGSKATIRGGTFSTSGDSAVGIYVIQGAQAVVADAGIQTSGKYAYGIVLDQAGSTIELEKNVAISTSGDNAEAVWAVGPNTKVDAAAFDVRTSGDKSTAFDNRAAVITLTNGSILTTGSNSHALYTSMEYGDDTHIDGNDLTIRTEGAGSVGAYARLGSHISLTDSNVETAGAEAYGLYAARGGLISLKDTNVMTTGSDAYAAVIDTGGGALNMTGGRLFSTQSGALAVAGNADIQLSHGVQVAGASGVLLDVYDPTVRISLAMDDKVSAQGDMVLNESLVESGTISAANATVSLSHGSQWLGATRDVIGDLSIDSDSEWYVWGSSSIGQLTLNNARIRFTPPVQDAYKTLAILGDFAGESGMIHMHALLNEGGPLSHQRTDRLLILGNVTTTNTTLLDIVAQGTGASAPIDNNGVVNPTDGISLVQVGGTSRADAFALRYGYVAVGPYQYKLYAFGPGQADASQNALPSGALNWDYRLAPKYIELPDEGHLDPDDGTSPPDPDPGLPDEPSTGGNGSLPEDANSERVQDLVAQLPSYIVAPTALLNYGDTIIDTLHQRLGEIRDTPPADPHGGELLVRYIGSQQRYASDQGTYGYDFNQQINAVQLGGSLVSLTSDASSLRIGWALDKGVTRVTPRVYDSEDASFSRYDAHGVSAWMTWQQSNGFYVDAVLGGERYQGSVSTAIRGSDVAQIRAGGWTASVETGYPFALGGGWWIEPQLQVKRQSLSFDPFQDADNLATQIRVAGSTRARAGIRVSKTDNLRFSPYVRVDFTNTRGGGSTATVSSEAWDVSGSFRSGRLGNTVRAGAGASSQFLPYLSLYGEADYLHATTDYGMRGWEVNLALRFEF</sequence>
<gene>
    <name evidence="4" type="ORF">ISP19_09145</name>
</gene>
<name>A0ABS2K330_9GAMM</name>
<evidence type="ECO:0000256" key="2">
    <source>
        <dbReference type="SAM" id="SignalP"/>
    </source>
</evidence>
<dbReference type="EMBL" id="JADIKE010000034">
    <property type="protein sequence ID" value="MBM7125544.1"/>
    <property type="molecule type" value="Genomic_DNA"/>
</dbReference>
<dbReference type="InterPro" id="IPR005546">
    <property type="entry name" value="Autotransporte_beta"/>
</dbReference>
<dbReference type="Gene3D" id="2.40.128.130">
    <property type="entry name" value="Autotransporter beta-domain"/>
    <property type="match status" value="1"/>
</dbReference>
<dbReference type="PROSITE" id="PS51208">
    <property type="entry name" value="AUTOTRANSPORTER"/>
    <property type="match status" value="1"/>
</dbReference>
<dbReference type="SUPFAM" id="SSF51126">
    <property type="entry name" value="Pectin lyase-like"/>
    <property type="match status" value="1"/>
</dbReference>
<dbReference type="SUPFAM" id="SSF103515">
    <property type="entry name" value="Autotransporter"/>
    <property type="match status" value="1"/>
</dbReference>
<evidence type="ECO:0000313" key="4">
    <source>
        <dbReference type="EMBL" id="MBM7125544.1"/>
    </source>
</evidence>
<feature type="region of interest" description="Disordered" evidence="1">
    <location>
        <begin position="716"/>
        <end position="753"/>
    </location>
</feature>
<dbReference type="InterPro" id="IPR043990">
    <property type="entry name" value="AC_1"/>
</dbReference>
<dbReference type="Pfam" id="PF18883">
    <property type="entry name" value="AC_1"/>
    <property type="match status" value="1"/>
</dbReference>
<dbReference type="NCBIfam" id="TIGR01414">
    <property type="entry name" value="autotrans_barl"/>
    <property type="match status" value="1"/>
</dbReference>
<dbReference type="RefSeq" id="WP_204681061.1">
    <property type="nucleotide sequence ID" value="NZ_BSNR01000015.1"/>
</dbReference>
<reference evidence="4" key="1">
    <citation type="submission" date="2020-10" db="EMBL/GenBank/DDBJ databases">
        <title>Phylogeny of dyella-like bacteria.</title>
        <authorList>
            <person name="Fu J."/>
        </authorList>
    </citation>
    <scope>NUCLEOTIDE SEQUENCE</scope>
    <source>
        <strain evidence="4">DHOC52</strain>
    </source>
</reference>
<evidence type="ECO:0000256" key="1">
    <source>
        <dbReference type="SAM" id="MobiDB-lite"/>
    </source>
</evidence>
<dbReference type="InterPro" id="IPR011050">
    <property type="entry name" value="Pectin_lyase_fold/virulence"/>
</dbReference>
<keyword evidence="2" id="KW-0732">Signal</keyword>
<dbReference type="Gene3D" id="2.160.20.20">
    <property type="match status" value="2"/>
</dbReference>
<feature type="domain" description="Autotransporter" evidence="3">
    <location>
        <begin position="799"/>
        <end position="1078"/>
    </location>
</feature>
<organism evidence="4 5">
    <name type="scientific">Dyella flava</name>
    <dbReference type="NCBI Taxonomy" id="1920170"/>
    <lineage>
        <taxon>Bacteria</taxon>
        <taxon>Pseudomonadati</taxon>
        <taxon>Pseudomonadota</taxon>
        <taxon>Gammaproteobacteria</taxon>
        <taxon>Lysobacterales</taxon>
        <taxon>Rhodanobacteraceae</taxon>
        <taxon>Dyella</taxon>
    </lineage>
</organism>
<dbReference type="Pfam" id="PF03797">
    <property type="entry name" value="Autotransporter"/>
    <property type="match status" value="1"/>
</dbReference>
<proteinExistence type="predicted"/>
<comment type="caution">
    <text evidence="4">The sequence shown here is derived from an EMBL/GenBank/DDBJ whole genome shotgun (WGS) entry which is preliminary data.</text>
</comment>
<dbReference type="Proteomes" id="UP001430149">
    <property type="component" value="Unassembled WGS sequence"/>
</dbReference>
<dbReference type="SMART" id="SM00869">
    <property type="entry name" value="Autotransporter"/>
    <property type="match status" value="1"/>
</dbReference>
<dbReference type="InterPro" id="IPR012332">
    <property type="entry name" value="Autotransporter_pectin_lyase_C"/>
</dbReference>
<accession>A0ABS2K330</accession>
<keyword evidence="5" id="KW-1185">Reference proteome</keyword>
<evidence type="ECO:0000259" key="3">
    <source>
        <dbReference type="PROSITE" id="PS51208"/>
    </source>
</evidence>
<evidence type="ECO:0000313" key="5">
    <source>
        <dbReference type="Proteomes" id="UP001430149"/>
    </source>
</evidence>